<feature type="domain" description="F-box" evidence="1">
    <location>
        <begin position="48"/>
        <end position="100"/>
    </location>
</feature>
<reference evidence="2" key="1">
    <citation type="submission" date="2020-05" db="EMBL/GenBank/DDBJ databases">
        <title>Mycena genomes resolve the evolution of fungal bioluminescence.</title>
        <authorList>
            <person name="Tsai I.J."/>
        </authorList>
    </citation>
    <scope>NUCLEOTIDE SEQUENCE</scope>
    <source>
        <strain evidence="2">160909Yilan</strain>
    </source>
</reference>
<dbReference type="AlphaFoldDB" id="A0A8H6XWZ0"/>
<dbReference type="Proteomes" id="UP000623467">
    <property type="component" value="Unassembled WGS sequence"/>
</dbReference>
<dbReference type="EMBL" id="JACAZH010000017">
    <property type="protein sequence ID" value="KAF7348091.1"/>
    <property type="molecule type" value="Genomic_DNA"/>
</dbReference>
<dbReference type="InterPro" id="IPR001810">
    <property type="entry name" value="F-box_dom"/>
</dbReference>
<organism evidence="2 3">
    <name type="scientific">Mycena sanguinolenta</name>
    <dbReference type="NCBI Taxonomy" id="230812"/>
    <lineage>
        <taxon>Eukaryota</taxon>
        <taxon>Fungi</taxon>
        <taxon>Dikarya</taxon>
        <taxon>Basidiomycota</taxon>
        <taxon>Agaricomycotina</taxon>
        <taxon>Agaricomycetes</taxon>
        <taxon>Agaricomycetidae</taxon>
        <taxon>Agaricales</taxon>
        <taxon>Marasmiineae</taxon>
        <taxon>Mycenaceae</taxon>
        <taxon>Mycena</taxon>
    </lineage>
</organism>
<dbReference type="SUPFAM" id="SSF81383">
    <property type="entry name" value="F-box domain"/>
    <property type="match status" value="1"/>
</dbReference>
<dbReference type="Gene3D" id="1.20.1280.50">
    <property type="match status" value="1"/>
</dbReference>
<comment type="caution">
    <text evidence="2">The sequence shown here is derived from an EMBL/GenBank/DDBJ whole genome shotgun (WGS) entry which is preliminary data.</text>
</comment>
<accession>A0A8H6XWZ0</accession>
<keyword evidence="3" id="KW-1185">Reference proteome</keyword>
<gene>
    <name evidence="2" type="ORF">MSAN_01761700</name>
</gene>
<sequence>MVVPNCLTFKSIHRRWSRDRKYKQAGATAWLPSTSYTPGPSMSISNNPTEVLLQIFHNAVAVSSLQLGSGTAVAFPISQVCRRWRHIALDSPALWDDVRFSSAVYKRSTTMLDEVLSRSGTRPLRVVFSYCEPFQGRQMVDFAPFFHKMVEVCHRFWAIYAMMPRYAMLELSATLGHRIFPLLVHLHLVQNDYLTPAAVTFENAPSLSVVHLENITFCRNRNRSARIALQSQFEDIAAPVMDRIHKLTIIRSPTPIFEPNPVHYPIKIALRSLTLDKMDRTFGLLQFFTTFHMPHLQHIEINMESSKSRFSSQFRRALVSPAIYPALRSAKFTAFSFAHITPEFCHALPALEALVLVDIEPSPLLRLLRADASLCPALHEFSMDGLLRRR</sequence>
<evidence type="ECO:0000313" key="3">
    <source>
        <dbReference type="Proteomes" id="UP000623467"/>
    </source>
</evidence>
<dbReference type="InterPro" id="IPR036047">
    <property type="entry name" value="F-box-like_dom_sf"/>
</dbReference>
<dbReference type="OrthoDB" id="2836117at2759"/>
<name>A0A8H6XWZ0_9AGAR</name>
<protein>
    <recommendedName>
        <fullName evidence="1">F-box domain-containing protein</fullName>
    </recommendedName>
</protein>
<evidence type="ECO:0000259" key="1">
    <source>
        <dbReference type="Pfam" id="PF12937"/>
    </source>
</evidence>
<dbReference type="Pfam" id="PF12937">
    <property type="entry name" value="F-box-like"/>
    <property type="match status" value="1"/>
</dbReference>
<proteinExistence type="predicted"/>
<evidence type="ECO:0000313" key="2">
    <source>
        <dbReference type="EMBL" id="KAF7348091.1"/>
    </source>
</evidence>